<sequence length="396" mass="44637">MRALEDVAFGRDLQPTSLFSLLMPIWQVEIKATVTEGRDYGLIDRFVERGIAEGGLHTAKDLARFLALDEPLVDRALRFLEQVGHLTKQHDRFALTELGLRSHRDHVCYVIEREDRRKLYFDAFRSHPLGRAYYDPTVVSLLTVPQVKAATSANGGGRFLMLWSTNGFRRQALAELANHADRDRYNLPARIDRPESLGEQLVYLPIYAIRAVDQRGRTHYLAYSQVADTADMDLSELCQTTPEIFQLLEREDLVARPDLQRDRIAEWLHRNEVDTCRPTQLDQGGWQVVLPAEAFEPAGKIPLNTLGAYAVLHGCVLRVLCEDELSRKRGLLARTNSYLTAYSRVTTDELSRRIGRVARQLGLPTALSAVRAIALEVGDTDLAGRLGERIADPIGP</sequence>
<reference evidence="1 2" key="1">
    <citation type="submission" date="2019-02" db="EMBL/GenBank/DDBJ databases">
        <title>Draft genome sequence of Amycolatopsis sp. 8-3EHSu isolated from roots of Suaeda maritima.</title>
        <authorList>
            <person name="Duangmal K."/>
            <person name="Chantavorakit T."/>
        </authorList>
    </citation>
    <scope>NUCLEOTIDE SEQUENCE [LARGE SCALE GENOMIC DNA]</scope>
    <source>
        <strain evidence="1 2">8-3EHSu</strain>
    </source>
</reference>
<gene>
    <name evidence="1" type="ORF">EWH70_08040</name>
</gene>
<evidence type="ECO:0000313" key="2">
    <source>
        <dbReference type="Proteomes" id="UP000292003"/>
    </source>
</evidence>
<dbReference type="Proteomes" id="UP000292003">
    <property type="component" value="Unassembled WGS sequence"/>
</dbReference>
<name>A0A4Q7JEH7_9PSEU</name>
<evidence type="ECO:0000313" key="1">
    <source>
        <dbReference type="EMBL" id="RZQ64824.1"/>
    </source>
</evidence>
<dbReference type="InterPro" id="IPR036388">
    <property type="entry name" value="WH-like_DNA-bd_sf"/>
</dbReference>
<dbReference type="RefSeq" id="WP_130474623.1">
    <property type="nucleotide sequence ID" value="NZ_SFCC01000003.1"/>
</dbReference>
<proteinExistence type="predicted"/>
<organism evidence="1 2">
    <name type="scientific">Amycolatopsis suaedae</name>
    <dbReference type="NCBI Taxonomy" id="2510978"/>
    <lineage>
        <taxon>Bacteria</taxon>
        <taxon>Bacillati</taxon>
        <taxon>Actinomycetota</taxon>
        <taxon>Actinomycetes</taxon>
        <taxon>Pseudonocardiales</taxon>
        <taxon>Pseudonocardiaceae</taxon>
        <taxon>Amycolatopsis</taxon>
    </lineage>
</organism>
<dbReference type="InterPro" id="IPR036390">
    <property type="entry name" value="WH_DNA-bd_sf"/>
</dbReference>
<dbReference type="SUPFAM" id="SSF46785">
    <property type="entry name" value="Winged helix' DNA-binding domain"/>
    <property type="match status" value="1"/>
</dbReference>
<dbReference type="EMBL" id="SFCC01000003">
    <property type="protein sequence ID" value="RZQ64824.1"/>
    <property type="molecule type" value="Genomic_DNA"/>
</dbReference>
<keyword evidence="2" id="KW-1185">Reference proteome</keyword>
<protein>
    <submittedName>
        <fullName evidence="1">Uncharacterized protein</fullName>
    </submittedName>
</protein>
<dbReference type="AlphaFoldDB" id="A0A4Q7JEH7"/>
<dbReference type="Gene3D" id="1.10.10.10">
    <property type="entry name" value="Winged helix-like DNA-binding domain superfamily/Winged helix DNA-binding domain"/>
    <property type="match status" value="1"/>
</dbReference>
<comment type="caution">
    <text evidence="1">The sequence shown here is derived from an EMBL/GenBank/DDBJ whole genome shotgun (WGS) entry which is preliminary data.</text>
</comment>
<accession>A0A4Q7JEH7</accession>
<dbReference type="OrthoDB" id="3288418at2"/>